<dbReference type="SMART" id="SM00387">
    <property type="entry name" value="HATPase_c"/>
    <property type="match status" value="1"/>
</dbReference>
<dbReference type="InterPro" id="IPR036890">
    <property type="entry name" value="HATPase_C_sf"/>
</dbReference>
<evidence type="ECO:0000256" key="10">
    <source>
        <dbReference type="SAM" id="Phobius"/>
    </source>
</evidence>
<comment type="subcellular location">
    <subcellularLocation>
        <location evidence="2">Membrane</location>
    </subcellularLocation>
</comment>
<evidence type="ECO:0000313" key="13">
    <source>
        <dbReference type="Proteomes" id="UP001314796"/>
    </source>
</evidence>
<comment type="catalytic activity">
    <reaction evidence="1">
        <text>ATP + protein L-histidine = ADP + protein N-phospho-L-histidine.</text>
        <dbReference type="EC" id="2.7.13.3"/>
    </reaction>
</comment>
<dbReference type="Pfam" id="PF02518">
    <property type="entry name" value="HATPase_c"/>
    <property type="match status" value="1"/>
</dbReference>
<evidence type="ECO:0000256" key="5">
    <source>
        <dbReference type="ARBA" id="ARBA00022679"/>
    </source>
</evidence>
<dbReference type="SUPFAM" id="SSF55874">
    <property type="entry name" value="ATPase domain of HSP90 chaperone/DNA topoisomerase II/histidine kinase"/>
    <property type="match status" value="1"/>
</dbReference>
<evidence type="ECO:0000259" key="11">
    <source>
        <dbReference type="PROSITE" id="PS50109"/>
    </source>
</evidence>
<keyword evidence="8" id="KW-0067">ATP-binding</keyword>
<dbReference type="InterPro" id="IPR036097">
    <property type="entry name" value="HisK_dim/P_sf"/>
</dbReference>
<evidence type="ECO:0000256" key="8">
    <source>
        <dbReference type="ARBA" id="ARBA00022840"/>
    </source>
</evidence>
<keyword evidence="5" id="KW-0808">Transferase</keyword>
<evidence type="ECO:0000256" key="3">
    <source>
        <dbReference type="ARBA" id="ARBA00012438"/>
    </source>
</evidence>
<keyword evidence="10" id="KW-0472">Membrane</keyword>
<dbReference type="PANTHER" id="PTHR42878:SF7">
    <property type="entry name" value="SENSOR HISTIDINE KINASE GLRK"/>
    <property type="match status" value="1"/>
</dbReference>
<keyword evidence="9" id="KW-0902">Two-component regulatory system</keyword>
<keyword evidence="6" id="KW-0547">Nucleotide-binding</keyword>
<dbReference type="Proteomes" id="UP001314796">
    <property type="component" value="Unassembled WGS sequence"/>
</dbReference>
<gene>
    <name evidence="12" type="ORF">JOC73_002989</name>
</gene>
<evidence type="ECO:0000313" key="12">
    <source>
        <dbReference type="EMBL" id="MBM7616406.1"/>
    </source>
</evidence>
<dbReference type="PROSITE" id="PS50109">
    <property type="entry name" value="HIS_KIN"/>
    <property type="match status" value="1"/>
</dbReference>
<organism evidence="12 13">
    <name type="scientific">Alkaliphilus hydrothermalis</name>
    <dbReference type="NCBI Taxonomy" id="1482730"/>
    <lineage>
        <taxon>Bacteria</taxon>
        <taxon>Bacillati</taxon>
        <taxon>Bacillota</taxon>
        <taxon>Clostridia</taxon>
        <taxon>Peptostreptococcales</taxon>
        <taxon>Natronincolaceae</taxon>
        <taxon>Alkaliphilus</taxon>
    </lineage>
</organism>
<evidence type="ECO:0000256" key="7">
    <source>
        <dbReference type="ARBA" id="ARBA00022777"/>
    </source>
</evidence>
<feature type="transmembrane region" description="Helical" evidence="10">
    <location>
        <begin position="20"/>
        <end position="42"/>
    </location>
</feature>
<reference evidence="12 13" key="1">
    <citation type="submission" date="2021-01" db="EMBL/GenBank/DDBJ databases">
        <title>Genomic Encyclopedia of Type Strains, Phase IV (KMG-IV): sequencing the most valuable type-strain genomes for metagenomic binning, comparative biology and taxonomic classification.</title>
        <authorList>
            <person name="Goeker M."/>
        </authorList>
    </citation>
    <scope>NUCLEOTIDE SEQUENCE [LARGE SCALE GENOMIC DNA]</scope>
    <source>
        <strain evidence="12 13">DSM 25890</strain>
    </source>
</reference>
<dbReference type="PANTHER" id="PTHR42878">
    <property type="entry name" value="TWO-COMPONENT HISTIDINE KINASE"/>
    <property type="match status" value="1"/>
</dbReference>
<dbReference type="Pfam" id="PF00512">
    <property type="entry name" value="HisKA"/>
    <property type="match status" value="1"/>
</dbReference>
<proteinExistence type="predicted"/>
<dbReference type="Gene3D" id="3.30.565.10">
    <property type="entry name" value="Histidine kinase-like ATPase, C-terminal domain"/>
    <property type="match status" value="1"/>
</dbReference>
<sequence length="320" mass="35689">MDKYNLHIPSNVKNSVPIIYIYIIILNTVILTILTIGLNRVLNKPLNRLIKGIFSLKFEKETSLKEKGIYKDLADSINEISKIIVDKIKKIKLRNHAIENWIAAISHDVRTPLSMILGYSAMIKDDDSLPKEVREEAKIITENSLRIKELVTNLNLATSLQCNMQPLTLSIVKLTDVVNEAITSCKNSGIVRNCNTEIIIEDEDITVMVDRGLMLRALINIITNSVNYNKEGCSIKAVVPKECTKSKHATIVISDNGTGIPQDRLDIINGDGGYQKAMNKRQGLGLIIVRSIMNVHHGKLSIENGMEKGVNVTLRIPKVS</sequence>
<dbReference type="InterPro" id="IPR004358">
    <property type="entry name" value="Sig_transdc_His_kin-like_C"/>
</dbReference>
<evidence type="ECO:0000256" key="1">
    <source>
        <dbReference type="ARBA" id="ARBA00000085"/>
    </source>
</evidence>
<keyword evidence="7 12" id="KW-0418">Kinase</keyword>
<comment type="caution">
    <text evidence="12">The sequence shown here is derived from an EMBL/GenBank/DDBJ whole genome shotgun (WGS) entry which is preliminary data.</text>
</comment>
<dbReference type="InterPro" id="IPR005467">
    <property type="entry name" value="His_kinase_dom"/>
</dbReference>
<keyword evidence="4" id="KW-0597">Phosphoprotein</keyword>
<dbReference type="SUPFAM" id="SSF47384">
    <property type="entry name" value="Homodimeric domain of signal transducing histidine kinase"/>
    <property type="match status" value="1"/>
</dbReference>
<dbReference type="InterPro" id="IPR003594">
    <property type="entry name" value="HATPase_dom"/>
</dbReference>
<dbReference type="EC" id="2.7.13.3" evidence="3"/>
<dbReference type="Gene3D" id="1.10.287.130">
    <property type="match status" value="1"/>
</dbReference>
<dbReference type="InterPro" id="IPR003661">
    <property type="entry name" value="HisK_dim/P_dom"/>
</dbReference>
<evidence type="ECO:0000256" key="2">
    <source>
        <dbReference type="ARBA" id="ARBA00004370"/>
    </source>
</evidence>
<keyword evidence="13" id="KW-1185">Reference proteome</keyword>
<evidence type="ECO:0000256" key="9">
    <source>
        <dbReference type="ARBA" id="ARBA00023012"/>
    </source>
</evidence>
<dbReference type="EMBL" id="JAFBEE010000035">
    <property type="protein sequence ID" value="MBM7616406.1"/>
    <property type="molecule type" value="Genomic_DNA"/>
</dbReference>
<dbReference type="SMART" id="SM00388">
    <property type="entry name" value="HisKA"/>
    <property type="match status" value="1"/>
</dbReference>
<accession>A0ABS2NU13</accession>
<dbReference type="CDD" id="cd00082">
    <property type="entry name" value="HisKA"/>
    <property type="match status" value="1"/>
</dbReference>
<keyword evidence="10" id="KW-1133">Transmembrane helix</keyword>
<evidence type="ECO:0000256" key="4">
    <source>
        <dbReference type="ARBA" id="ARBA00022553"/>
    </source>
</evidence>
<name>A0ABS2NU13_9FIRM</name>
<protein>
    <recommendedName>
        <fullName evidence="3">histidine kinase</fullName>
        <ecNumber evidence="3">2.7.13.3</ecNumber>
    </recommendedName>
</protein>
<dbReference type="CDD" id="cd00075">
    <property type="entry name" value="HATPase"/>
    <property type="match status" value="1"/>
</dbReference>
<evidence type="ECO:0000256" key="6">
    <source>
        <dbReference type="ARBA" id="ARBA00022741"/>
    </source>
</evidence>
<keyword evidence="10" id="KW-0812">Transmembrane</keyword>
<dbReference type="PRINTS" id="PR00344">
    <property type="entry name" value="BCTRLSENSOR"/>
</dbReference>
<dbReference type="GO" id="GO:0016301">
    <property type="term" value="F:kinase activity"/>
    <property type="evidence" value="ECO:0007669"/>
    <property type="project" value="UniProtKB-KW"/>
</dbReference>
<feature type="domain" description="Histidine kinase" evidence="11">
    <location>
        <begin position="104"/>
        <end position="320"/>
    </location>
</feature>
<dbReference type="InterPro" id="IPR050351">
    <property type="entry name" value="BphY/WalK/GraS-like"/>
</dbReference>